<keyword evidence="1" id="KW-0472">Membrane</keyword>
<feature type="transmembrane region" description="Helical" evidence="1">
    <location>
        <begin position="460"/>
        <end position="487"/>
    </location>
</feature>
<feature type="transmembrane region" description="Helical" evidence="1">
    <location>
        <begin position="405"/>
        <end position="424"/>
    </location>
</feature>
<reference evidence="2" key="1">
    <citation type="submission" date="2023-04" db="EMBL/GenBank/DDBJ databases">
        <title>Phytophthora lilii NBRC 32176.</title>
        <authorList>
            <person name="Ichikawa N."/>
            <person name="Sato H."/>
            <person name="Tonouchi N."/>
        </authorList>
    </citation>
    <scope>NUCLEOTIDE SEQUENCE</scope>
    <source>
        <strain evidence="2">NBRC 32176</strain>
    </source>
</reference>
<name>A0A9W7CHZ4_9STRA</name>
<keyword evidence="3" id="KW-1185">Reference proteome</keyword>
<dbReference type="AlphaFoldDB" id="A0A9W7CHZ4"/>
<keyword evidence="1" id="KW-0812">Transmembrane</keyword>
<evidence type="ECO:0000313" key="2">
    <source>
        <dbReference type="EMBL" id="GMF31994.1"/>
    </source>
</evidence>
<comment type="caution">
    <text evidence="2">The sequence shown here is derived from an EMBL/GenBank/DDBJ whole genome shotgun (WGS) entry which is preliminary data.</text>
</comment>
<feature type="transmembrane region" description="Helical" evidence="1">
    <location>
        <begin position="689"/>
        <end position="711"/>
    </location>
</feature>
<dbReference type="Proteomes" id="UP001165083">
    <property type="component" value="Unassembled WGS sequence"/>
</dbReference>
<proteinExistence type="predicted"/>
<keyword evidence="1" id="KW-1133">Transmembrane helix</keyword>
<organism evidence="2 3">
    <name type="scientific">Phytophthora lilii</name>
    <dbReference type="NCBI Taxonomy" id="2077276"/>
    <lineage>
        <taxon>Eukaryota</taxon>
        <taxon>Sar</taxon>
        <taxon>Stramenopiles</taxon>
        <taxon>Oomycota</taxon>
        <taxon>Peronosporomycetes</taxon>
        <taxon>Peronosporales</taxon>
        <taxon>Peronosporaceae</taxon>
        <taxon>Phytophthora</taxon>
    </lineage>
</organism>
<feature type="transmembrane region" description="Helical" evidence="1">
    <location>
        <begin position="603"/>
        <end position="622"/>
    </location>
</feature>
<feature type="transmembrane region" description="Helical" evidence="1">
    <location>
        <begin position="515"/>
        <end position="539"/>
    </location>
</feature>
<dbReference type="OrthoDB" id="10261361at2759"/>
<dbReference type="EMBL" id="BSXW01000946">
    <property type="protein sequence ID" value="GMF31994.1"/>
    <property type="molecule type" value="Genomic_DNA"/>
</dbReference>
<gene>
    <name evidence="2" type="ORF">Plil01_001368700</name>
</gene>
<evidence type="ECO:0000256" key="1">
    <source>
        <dbReference type="SAM" id="Phobius"/>
    </source>
</evidence>
<sequence>MSSVLPMPPDTGELSARVLSISSDVANLIDPKELQNAIQRAGRALLAVLGSASISSACRSAVNRMAESGGALEIKIVEEIKSTGVLAECAKMHAGPLQVSQLAELREAMAACATVTLSSVPTVELLSLWSVVNDSVSDVITEEAAAVAAEVAKNAPAILEAVEDVGDSAKAIGKLLAEAFASSTVLASSISEELREAIHQLAEVGTPIVNHLANELHRQVGAIREVLPEQQWTELRSRCSQSISSEWRALGEAAEKVSGQAIEVAGQMQLAAGEIFDSPFAKTIVAQGFAGLDGVLGESREVVDAALDAVRDGGVTAFGAIAACLAHSGLPPLLRVEIARDFFQTVGLFFTGLYASVLDFFERHRIASALNNFLSGLRNAYDVMAVNVLALVEEASQNQALVADIALGVLLAAIGIVYLSYLWFAFSGRHLHRRADEVRQGHEAITWAALATKRKMRVKLFTYVITACLTVYLPLTRLCLDVVVAAATSRSTSNVAEKAVSASDLVLSRFRDDPAWPAIVVAAIILLVTFTIPLPWLLVRAIAENRPTGSLENPLITHDLDGEVVPFDDKVYARLVTRDPSQLRCPYRSLYAGFEQRWSYYKVLQLLVKLALALVIVLAASADARIRGIMSCAIYAAVVAVSSYGTPFCDPLNNAMEISGKIAALTTCVGGALAAFVDMQQTKSRPLEIVAVVVSIVHIVNLFVMVAVLLLGMKRARLFLKNLLGWITFSDTSRGLEDAPAKSILPRWDVEKEAKHRVWQAFWRSLMLELTLTTDRSKGSIEELSVAHRLETLEQAVVESGVHRVRSHWRGEEHPYTSKLRQATRSALEGIDVFWDDASGARDGHLDSKSCFGKMYVRPYPFYCVMVYDDSKDEAIVRDDAESQGQSKLAKLLFLNFTPGVIAKRTLRQKLRVLSSQAASINFPFARQEQATVEDGTVTKTDSEGNTRTETRYSTVTFTCYYTCGVIHVATKGDATQRIMAEGFDVNMTYRDGYGDAVAPHTGKVHHLQNRVAVMGPDHIGLTPAMEESEQLRLIFEQTKGVWEPGVQVLQAQHQEYRRALERKYLKANATLSDAFWYFVYNNPHLSRQELEYHLKHREENPRLKSLSETHQNALDSLYLRLKFIQSHPAVTFWFVFWDDVYARNGEMKRLRKFKIDLDPRQPTAICYRVMRRTDLEKWLRERQLLRLFHPKLLQLLYTEMDKRLGAA</sequence>
<protein>
    <submittedName>
        <fullName evidence="2">Unnamed protein product</fullName>
    </submittedName>
</protein>
<evidence type="ECO:0000313" key="3">
    <source>
        <dbReference type="Proteomes" id="UP001165083"/>
    </source>
</evidence>
<accession>A0A9W7CHZ4</accession>
<feature type="transmembrane region" description="Helical" evidence="1">
    <location>
        <begin position="658"/>
        <end position="677"/>
    </location>
</feature>